<protein>
    <recommendedName>
        <fullName evidence="3">Mersacidin/lichenicidin family type 2 lantibiotic</fullName>
    </recommendedName>
</protein>
<organism evidence="1 2">
    <name type="scientific">Kitasatospora cystarginea</name>
    <dbReference type="NCBI Taxonomy" id="58350"/>
    <lineage>
        <taxon>Bacteria</taxon>
        <taxon>Bacillati</taxon>
        <taxon>Actinomycetota</taxon>
        <taxon>Actinomycetes</taxon>
        <taxon>Kitasatosporales</taxon>
        <taxon>Streptomycetaceae</taxon>
        <taxon>Kitasatospora</taxon>
    </lineage>
</organism>
<sequence>MDTEELVRSWKDPRVRQNRAAGHPAGEIKLGGGGALGRRSGLLGGAISTAGDLWAEADNTIITSCTVPE</sequence>
<evidence type="ECO:0008006" key="3">
    <source>
        <dbReference type="Google" id="ProtNLM"/>
    </source>
</evidence>
<evidence type="ECO:0000313" key="2">
    <source>
        <dbReference type="Proteomes" id="UP001500305"/>
    </source>
</evidence>
<keyword evidence="2" id="KW-1185">Reference proteome</keyword>
<evidence type="ECO:0000313" key="1">
    <source>
        <dbReference type="EMBL" id="GAA2238238.1"/>
    </source>
</evidence>
<dbReference type="Proteomes" id="UP001500305">
    <property type="component" value="Unassembled WGS sequence"/>
</dbReference>
<dbReference type="RefSeq" id="WP_344635819.1">
    <property type="nucleotide sequence ID" value="NZ_BAAATR010000006.1"/>
</dbReference>
<comment type="caution">
    <text evidence="1">The sequence shown here is derived from an EMBL/GenBank/DDBJ whole genome shotgun (WGS) entry which is preliminary data.</text>
</comment>
<dbReference type="EMBL" id="BAAATR010000006">
    <property type="protein sequence ID" value="GAA2238238.1"/>
    <property type="molecule type" value="Genomic_DNA"/>
</dbReference>
<accession>A0ABN3DPG0</accession>
<reference evidence="1 2" key="1">
    <citation type="journal article" date="2019" name="Int. J. Syst. Evol. Microbiol.">
        <title>The Global Catalogue of Microorganisms (GCM) 10K type strain sequencing project: providing services to taxonomists for standard genome sequencing and annotation.</title>
        <authorList>
            <consortium name="The Broad Institute Genomics Platform"/>
            <consortium name="The Broad Institute Genome Sequencing Center for Infectious Disease"/>
            <person name="Wu L."/>
            <person name="Ma J."/>
        </authorList>
    </citation>
    <scope>NUCLEOTIDE SEQUENCE [LARGE SCALE GENOMIC DNA]</scope>
    <source>
        <strain evidence="1 2">JCM 7356</strain>
    </source>
</reference>
<name>A0ABN3DPG0_9ACTN</name>
<gene>
    <name evidence="1" type="ORF">GCM10010430_19070</name>
</gene>
<proteinExistence type="predicted"/>